<evidence type="ECO:0000256" key="2">
    <source>
        <dbReference type="ARBA" id="ARBA00022840"/>
    </source>
</evidence>
<evidence type="ECO:0000313" key="6">
    <source>
        <dbReference type="Proteomes" id="UP000008457"/>
    </source>
</evidence>
<dbReference type="GO" id="GO:0005524">
    <property type="term" value="F:ATP binding"/>
    <property type="evidence" value="ECO:0007669"/>
    <property type="project" value="UniProtKB-KW"/>
</dbReference>
<organism evidence="5 6">
    <name type="scientific">Mahella australiensis (strain DSM 15567 / CIP 107919 / 50-1 BON)</name>
    <dbReference type="NCBI Taxonomy" id="697281"/>
    <lineage>
        <taxon>Bacteria</taxon>
        <taxon>Bacillati</taxon>
        <taxon>Bacillota</taxon>
        <taxon>Clostridia</taxon>
        <taxon>Thermoanaerobacterales</taxon>
        <taxon>Thermoanaerobacterales Family IV. Incertae Sedis</taxon>
        <taxon>Mahella</taxon>
    </lineage>
</organism>
<evidence type="ECO:0000259" key="4">
    <source>
        <dbReference type="PROSITE" id="PS50893"/>
    </source>
</evidence>
<dbReference type="GO" id="GO:0016887">
    <property type="term" value="F:ATP hydrolysis activity"/>
    <property type="evidence" value="ECO:0007669"/>
    <property type="project" value="InterPro"/>
</dbReference>
<sequence length="552" mass="62294">MLLLHAQNVKKYYGDRLILEFDDLKVYDGDRIGIVGLNGAGKTTLMEILTGNIIPDEGNVRRFTDLAYIKQFGTTDDKADGYMAKEFGIKDKDIRYLSGGERTRLKIANQLNKTAGLLFADEPTSNLDIDGISLIEKKLMAYNGALLLISHDRELLDKLCNSILEIENGKVKCYLGNYSSYKQQKDAERERQEFEYEQYVNEKKKLETTINALSNKAGSIKNAPKRMGNSEARLHKRNATETQEKLHKSVKAMQTRLEKLDIKDKPRALESIKIEFNPVGRPGSKILIKGEDISLNFGNRVLFNKLNFEVANGSKTALIGKNGVGKTTLIKMIISGHPKIKVAAGVQMAYFSQEMEMLDPNQTILENVMKGSRCSQWMARTILARLLFKRDDVYKKVAVLSGGERVKLSIAKLLLSDANLLILDEPTNYLDLFSMEALQSVLKEYEGTMLFTSHDRRFVDSIADRIIIIDNGTAKMFDGNYTEYLNESERAMSSKNTEGNIKRQEEELILRMRLASIAGKLSKPGKNDNVEQLDAEFKRIVSQLKDLDGKTL</sequence>
<dbReference type="InterPro" id="IPR032781">
    <property type="entry name" value="ABC_tran_Xtn"/>
</dbReference>
<evidence type="ECO:0000313" key="5">
    <source>
        <dbReference type="EMBL" id="AEE95898.1"/>
    </source>
</evidence>
<reference evidence="5" key="1">
    <citation type="journal article" date="2011" name="Stand. Genomic Sci.">
        <title>Complete genome sequence of Mahella australiensis type strain (50-1 BON).</title>
        <authorList>
            <person name="Sikorski J."/>
            <person name="Teshima H."/>
            <person name="Nolan M."/>
            <person name="Lucas S."/>
            <person name="Hammon N."/>
            <person name="Deshpande S."/>
            <person name="Cheng J.F."/>
            <person name="Pitluck S."/>
            <person name="Liolios K."/>
            <person name="Pagani I."/>
            <person name="Ivanova N."/>
            <person name="Huntemann M."/>
            <person name="Mavromatis K."/>
            <person name="Ovchinikova G."/>
            <person name="Pati A."/>
            <person name="Tapia R."/>
            <person name="Han C."/>
            <person name="Goodwin L."/>
            <person name="Chen A."/>
            <person name="Palaniappan K."/>
            <person name="Land M."/>
            <person name="Hauser L."/>
            <person name="Ngatchou-Djao O.D."/>
            <person name="Rohde M."/>
            <person name="Pukall R."/>
            <person name="Spring S."/>
            <person name="Abt B."/>
            <person name="Goker M."/>
            <person name="Detter J.C."/>
            <person name="Woyke T."/>
            <person name="Bristow J."/>
            <person name="Markowitz V."/>
            <person name="Hugenholtz P."/>
            <person name="Eisen J.A."/>
            <person name="Kyrpides N.C."/>
            <person name="Klenk H.P."/>
            <person name="Lapidus A."/>
        </authorList>
    </citation>
    <scope>NUCLEOTIDE SEQUENCE [LARGE SCALE GENOMIC DNA]</scope>
    <source>
        <strain evidence="5">50-1 BON</strain>
    </source>
</reference>
<dbReference type="Pfam" id="PF00005">
    <property type="entry name" value="ABC_tran"/>
    <property type="match status" value="2"/>
</dbReference>
<dbReference type="RefSeq" id="WP_013780328.1">
    <property type="nucleotide sequence ID" value="NC_015520.1"/>
</dbReference>
<name>F4A0L9_MAHA5</name>
<dbReference type="KEGG" id="mas:Mahau_0696"/>
<dbReference type="CDD" id="cd03221">
    <property type="entry name" value="ABCF_EF-3"/>
    <property type="match status" value="2"/>
</dbReference>
<dbReference type="NCBIfam" id="NF000355">
    <property type="entry name" value="ribo_prot_ABC_F"/>
    <property type="match status" value="1"/>
</dbReference>
<dbReference type="InterPro" id="IPR027417">
    <property type="entry name" value="P-loop_NTPase"/>
</dbReference>
<keyword evidence="2" id="KW-0067">ATP-binding</keyword>
<dbReference type="InterPro" id="IPR051309">
    <property type="entry name" value="ABCF_ATPase"/>
</dbReference>
<feature type="domain" description="ABC transporter" evidence="4">
    <location>
        <begin position="4"/>
        <end position="193"/>
    </location>
</feature>
<dbReference type="PROSITE" id="PS00211">
    <property type="entry name" value="ABC_TRANSPORTER_1"/>
    <property type="match status" value="2"/>
</dbReference>
<evidence type="ECO:0000256" key="1">
    <source>
        <dbReference type="ARBA" id="ARBA00022741"/>
    </source>
</evidence>
<keyword evidence="6" id="KW-1185">Reference proteome</keyword>
<dbReference type="InterPro" id="IPR003593">
    <property type="entry name" value="AAA+_ATPase"/>
</dbReference>
<gene>
    <name evidence="5" type="ordered locus">Mahau_0696</name>
</gene>
<dbReference type="SUPFAM" id="SSF52540">
    <property type="entry name" value="P-loop containing nucleoside triphosphate hydrolases"/>
    <property type="match status" value="2"/>
</dbReference>
<dbReference type="eggNOG" id="COG0488">
    <property type="taxonomic scope" value="Bacteria"/>
</dbReference>
<dbReference type="InterPro" id="IPR003439">
    <property type="entry name" value="ABC_transporter-like_ATP-bd"/>
</dbReference>
<dbReference type="PANTHER" id="PTHR42855">
    <property type="entry name" value="ABC TRANSPORTER ATP-BINDING SUBUNIT"/>
    <property type="match status" value="1"/>
</dbReference>
<dbReference type="OrthoDB" id="9801441at2"/>
<dbReference type="InterPro" id="IPR017871">
    <property type="entry name" value="ABC_transporter-like_CS"/>
</dbReference>
<protein>
    <submittedName>
        <fullName evidence="5">ABC transporter related protein</fullName>
    </submittedName>
</protein>
<dbReference type="EMBL" id="CP002360">
    <property type="protein sequence ID" value="AEE95898.1"/>
    <property type="molecule type" value="Genomic_DNA"/>
</dbReference>
<dbReference type="AlphaFoldDB" id="F4A0L9"/>
<evidence type="ECO:0000256" key="3">
    <source>
        <dbReference type="SAM" id="MobiDB-lite"/>
    </source>
</evidence>
<feature type="region of interest" description="Disordered" evidence="3">
    <location>
        <begin position="219"/>
        <end position="246"/>
    </location>
</feature>
<dbReference type="HOGENOM" id="CLU_000604_36_0_9"/>
<feature type="domain" description="ABC transporter" evidence="4">
    <location>
        <begin position="288"/>
        <end position="496"/>
    </location>
</feature>
<keyword evidence="1" id="KW-0547">Nucleotide-binding</keyword>
<proteinExistence type="predicted"/>
<dbReference type="Pfam" id="PF12848">
    <property type="entry name" value="ABC_tran_Xtn"/>
    <property type="match status" value="1"/>
</dbReference>
<dbReference type="SMART" id="SM00382">
    <property type="entry name" value="AAA"/>
    <property type="match status" value="2"/>
</dbReference>
<dbReference type="Gene3D" id="3.40.50.300">
    <property type="entry name" value="P-loop containing nucleotide triphosphate hydrolases"/>
    <property type="match status" value="3"/>
</dbReference>
<dbReference type="Proteomes" id="UP000008457">
    <property type="component" value="Chromosome"/>
</dbReference>
<dbReference type="PANTHER" id="PTHR42855:SF2">
    <property type="entry name" value="DRUG RESISTANCE ABC TRANSPORTER,ATP-BINDING PROTEIN"/>
    <property type="match status" value="1"/>
</dbReference>
<accession>F4A0L9</accession>
<dbReference type="STRING" id="697281.Mahau_0696"/>
<dbReference type="PROSITE" id="PS50893">
    <property type="entry name" value="ABC_TRANSPORTER_2"/>
    <property type="match status" value="2"/>
</dbReference>